<proteinExistence type="predicted"/>
<accession>A0AA95HF65</accession>
<name>A0AA95HF65_9GAMM</name>
<organism evidence="1">
    <name type="scientific">Candidatus Thiothrix putei</name>
    <dbReference type="NCBI Taxonomy" id="3080811"/>
    <lineage>
        <taxon>Bacteria</taxon>
        <taxon>Pseudomonadati</taxon>
        <taxon>Pseudomonadota</taxon>
        <taxon>Gammaproteobacteria</taxon>
        <taxon>Thiotrichales</taxon>
        <taxon>Thiotrichaceae</taxon>
        <taxon>Thiothrix</taxon>
    </lineage>
</organism>
<reference evidence="1" key="2">
    <citation type="submission" date="2023-04" db="EMBL/GenBank/DDBJ databases">
        <authorList>
            <person name="Beletskiy A.V."/>
            <person name="Mardanov A.V."/>
            <person name="Ravin N.V."/>
        </authorList>
    </citation>
    <scope>NUCLEOTIDE SEQUENCE</scope>
    <source>
        <strain evidence="1">GKL-02</strain>
    </source>
</reference>
<evidence type="ECO:0000313" key="1">
    <source>
        <dbReference type="EMBL" id="WGZ94433.1"/>
    </source>
</evidence>
<reference evidence="1" key="1">
    <citation type="journal article" date="2023" name="Int. J. Mol. Sci.">
        <title>Metagenomics Revealed a New Genus 'Candidatus Thiocaldithrix dubininis' gen. nov., sp. nov. and a New Species 'Candidatus Thiothrix putei' sp. nov. in the Family Thiotrichaceae, Some Members of Which Have Traits of Both Na+- and H+-Motive Energetics.</title>
        <authorList>
            <person name="Ravin N.V."/>
            <person name="Muntyan M.S."/>
            <person name="Smolyakov D.D."/>
            <person name="Rudenko T.S."/>
            <person name="Beletsky A.V."/>
            <person name="Mardanov A.V."/>
            <person name="Grabovich M.Y."/>
        </authorList>
    </citation>
    <scope>NUCLEOTIDE SEQUENCE</scope>
    <source>
        <strain evidence="1">GKL-02</strain>
    </source>
</reference>
<gene>
    <name evidence="1" type="ORF">QJT81_00135</name>
</gene>
<sequence>MHVLQPNFQAIALGYAVDACSPLLVERYQWGETTPIRNVFEGLEVHVAVRDTDACLYKVGFQVTLVGRIIALHIRAGM</sequence>
<dbReference type="AlphaFoldDB" id="A0AA95HF65"/>
<dbReference type="EMBL" id="CP124756">
    <property type="protein sequence ID" value="WGZ94433.1"/>
    <property type="molecule type" value="Genomic_DNA"/>
</dbReference>
<dbReference type="Proteomes" id="UP001301326">
    <property type="component" value="Chromosome"/>
</dbReference>
<dbReference type="KEGG" id="tput:QJT81_00135"/>
<protein>
    <submittedName>
        <fullName evidence="1">Uncharacterized protein</fullName>
    </submittedName>
</protein>